<proteinExistence type="predicted"/>
<name>A0A2P6RP20_ROSCH</name>
<evidence type="ECO:0000313" key="3">
    <source>
        <dbReference type="Proteomes" id="UP000238479"/>
    </source>
</evidence>
<dbReference type="EMBL" id="PDCK01000040">
    <property type="protein sequence ID" value="PRQ48185.1"/>
    <property type="molecule type" value="Genomic_DNA"/>
</dbReference>
<evidence type="ECO:0000256" key="1">
    <source>
        <dbReference type="SAM" id="MobiDB-lite"/>
    </source>
</evidence>
<sequence length="54" mass="6095">MTGAFLGEDNKDLRCLVVNFGKRKKKDDERGSVLEIAERRMGGMRDHDSSSNHS</sequence>
<accession>A0A2P6RP20</accession>
<dbReference type="Proteomes" id="UP000238479">
    <property type="component" value="Chromosome 2"/>
</dbReference>
<gene>
    <name evidence="2" type="ORF">RchiOBHm_Chr2g0107861</name>
</gene>
<comment type="caution">
    <text evidence="2">The sequence shown here is derived from an EMBL/GenBank/DDBJ whole genome shotgun (WGS) entry which is preliminary data.</text>
</comment>
<keyword evidence="3" id="KW-1185">Reference proteome</keyword>
<dbReference type="AlphaFoldDB" id="A0A2P6RP20"/>
<dbReference type="Gramene" id="PRQ48185">
    <property type="protein sequence ID" value="PRQ48185"/>
    <property type="gene ID" value="RchiOBHm_Chr2g0107861"/>
</dbReference>
<feature type="compositionally biased region" description="Basic and acidic residues" evidence="1">
    <location>
        <begin position="26"/>
        <end position="54"/>
    </location>
</feature>
<feature type="region of interest" description="Disordered" evidence="1">
    <location>
        <begin position="23"/>
        <end position="54"/>
    </location>
</feature>
<reference evidence="2 3" key="1">
    <citation type="journal article" date="2018" name="Nat. Genet.">
        <title>The Rosa genome provides new insights in the design of modern roses.</title>
        <authorList>
            <person name="Bendahmane M."/>
        </authorList>
    </citation>
    <scope>NUCLEOTIDE SEQUENCE [LARGE SCALE GENOMIC DNA]</scope>
    <source>
        <strain evidence="3">cv. Old Blush</strain>
    </source>
</reference>
<organism evidence="2 3">
    <name type="scientific">Rosa chinensis</name>
    <name type="common">China rose</name>
    <dbReference type="NCBI Taxonomy" id="74649"/>
    <lineage>
        <taxon>Eukaryota</taxon>
        <taxon>Viridiplantae</taxon>
        <taxon>Streptophyta</taxon>
        <taxon>Embryophyta</taxon>
        <taxon>Tracheophyta</taxon>
        <taxon>Spermatophyta</taxon>
        <taxon>Magnoliopsida</taxon>
        <taxon>eudicotyledons</taxon>
        <taxon>Gunneridae</taxon>
        <taxon>Pentapetalae</taxon>
        <taxon>rosids</taxon>
        <taxon>fabids</taxon>
        <taxon>Rosales</taxon>
        <taxon>Rosaceae</taxon>
        <taxon>Rosoideae</taxon>
        <taxon>Rosoideae incertae sedis</taxon>
        <taxon>Rosa</taxon>
    </lineage>
</organism>
<evidence type="ECO:0000313" key="2">
    <source>
        <dbReference type="EMBL" id="PRQ48185.1"/>
    </source>
</evidence>
<protein>
    <submittedName>
        <fullName evidence="2">Uncharacterized protein</fullName>
    </submittedName>
</protein>